<dbReference type="InterPro" id="IPR027417">
    <property type="entry name" value="P-loop_NTPase"/>
</dbReference>
<protein>
    <recommendedName>
        <fullName evidence="5">ADP-ribosylation factor-like protein 1</fullName>
    </recommendedName>
</protein>
<dbReference type="PROSITE" id="PS51417">
    <property type="entry name" value="ARF"/>
    <property type="match status" value="1"/>
</dbReference>
<dbReference type="SMART" id="SM00177">
    <property type="entry name" value="ARF"/>
    <property type="match status" value="1"/>
</dbReference>
<dbReference type="Proteomes" id="UP001165060">
    <property type="component" value="Unassembled WGS sequence"/>
</dbReference>
<feature type="non-terminal residue" evidence="3">
    <location>
        <position position="1"/>
    </location>
</feature>
<evidence type="ECO:0000313" key="3">
    <source>
        <dbReference type="EMBL" id="GMI34580.1"/>
    </source>
</evidence>
<accession>A0ABQ6MW42</accession>
<dbReference type="Pfam" id="PF00025">
    <property type="entry name" value="Arf"/>
    <property type="match status" value="1"/>
</dbReference>
<dbReference type="InterPro" id="IPR006689">
    <property type="entry name" value="Small_GTPase_ARF/SAR"/>
</dbReference>
<dbReference type="EMBL" id="BRYB01003319">
    <property type="protein sequence ID" value="GMI34580.1"/>
    <property type="molecule type" value="Genomic_DNA"/>
</dbReference>
<evidence type="ECO:0008006" key="5">
    <source>
        <dbReference type="Google" id="ProtNLM"/>
    </source>
</evidence>
<keyword evidence="2" id="KW-0342">GTP-binding</keyword>
<gene>
    <name evidence="3" type="ORF">TeGR_g13143</name>
</gene>
<dbReference type="Gene3D" id="3.40.50.300">
    <property type="entry name" value="P-loop containing nucleotide triphosphate hydrolases"/>
    <property type="match status" value="1"/>
</dbReference>
<dbReference type="SUPFAM" id="SSF52540">
    <property type="entry name" value="P-loop containing nucleoside triphosphate hydrolases"/>
    <property type="match status" value="1"/>
</dbReference>
<evidence type="ECO:0000256" key="2">
    <source>
        <dbReference type="ARBA" id="ARBA00023134"/>
    </source>
</evidence>
<comment type="caution">
    <text evidence="3">The sequence shown here is derived from an EMBL/GenBank/DDBJ whole genome shotgun (WGS) entry which is preliminary data.</text>
</comment>
<evidence type="ECO:0000313" key="4">
    <source>
        <dbReference type="Proteomes" id="UP001165060"/>
    </source>
</evidence>
<dbReference type="InterPro" id="IPR024156">
    <property type="entry name" value="Small_GTPase_ARF"/>
</dbReference>
<reference evidence="3 4" key="1">
    <citation type="journal article" date="2023" name="Commun. Biol.">
        <title>Genome analysis of Parmales, the sister group of diatoms, reveals the evolutionary specialization of diatoms from phago-mixotrophs to photoautotrophs.</title>
        <authorList>
            <person name="Ban H."/>
            <person name="Sato S."/>
            <person name="Yoshikawa S."/>
            <person name="Yamada K."/>
            <person name="Nakamura Y."/>
            <person name="Ichinomiya M."/>
            <person name="Sato N."/>
            <person name="Blanc-Mathieu R."/>
            <person name="Endo H."/>
            <person name="Kuwata A."/>
            <person name="Ogata H."/>
        </authorList>
    </citation>
    <scope>NUCLEOTIDE SEQUENCE [LARGE SCALE GENOMIC DNA]</scope>
</reference>
<keyword evidence="4" id="KW-1185">Reference proteome</keyword>
<dbReference type="PANTHER" id="PTHR11711">
    <property type="entry name" value="ADP RIBOSYLATION FACTOR-RELATED"/>
    <property type="match status" value="1"/>
</dbReference>
<name>A0ABQ6MW42_9STRA</name>
<evidence type="ECO:0000256" key="1">
    <source>
        <dbReference type="ARBA" id="ARBA00022741"/>
    </source>
</evidence>
<sequence>YWRCYYPNTDAIIFVVDSADVDRLAVAKQELSAMLQEEELKDSILLVFANKQDQRGACSAQRISEEMGLPEVRGRQWSIQETSAVKGKGLFEGFDWLVTCIKGAQEGGA</sequence>
<keyword evidence="1" id="KW-0547">Nucleotide-binding</keyword>
<organism evidence="3 4">
    <name type="scientific">Tetraparma gracilis</name>
    <dbReference type="NCBI Taxonomy" id="2962635"/>
    <lineage>
        <taxon>Eukaryota</taxon>
        <taxon>Sar</taxon>
        <taxon>Stramenopiles</taxon>
        <taxon>Ochrophyta</taxon>
        <taxon>Bolidophyceae</taxon>
        <taxon>Parmales</taxon>
        <taxon>Triparmaceae</taxon>
        <taxon>Tetraparma</taxon>
    </lineage>
</organism>
<proteinExistence type="predicted"/>